<evidence type="ECO:0000313" key="1">
    <source>
        <dbReference type="EMBL" id="KAH7923620.1"/>
    </source>
</evidence>
<accession>A0ACB8BD13</accession>
<name>A0ACB8BD13_9AGAM</name>
<proteinExistence type="predicted"/>
<protein>
    <submittedName>
        <fullName evidence="1">HET-domain-containing protein</fullName>
    </submittedName>
</protein>
<reference evidence="1" key="1">
    <citation type="journal article" date="2021" name="New Phytol.">
        <title>Evolutionary innovations through gain and loss of genes in the ectomycorrhizal Boletales.</title>
        <authorList>
            <person name="Wu G."/>
            <person name="Miyauchi S."/>
            <person name="Morin E."/>
            <person name="Kuo A."/>
            <person name="Drula E."/>
            <person name="Varga T."/>
            <person name="Kohler A."/>
            <person name="Feng B."/>
            <person name="Cao Y."/>
            <person name="Lipzen A."/>
            <person name="Daum C."/>
            <person name="Hundley H."/>
            <person name="Pangilinan J."/>
            <person name="Johnson J."/>
            <person name="Barry K."/>
            <person name="LaButti K."/>
            <person name="Ng V."/>
            <person name="Ahrendt S."/>
            <person name="Min B."/>
            <person name="Choi I.G."/>
            <person name="Park H."/>
            <person name="Plett J.M."/>
            <person name="Magnuson J."/>
            <person name="Spatafora J.W."/>
            <person name="Nagy L.G."/>
            <person name="Henrissat B."/>
            <person name="Grigoriev I.V."/>
            <person name="Yang Z.L."/>
            <person name="Xu J."/>
            <person name="Martin F.M."/>
        </authorList>
    </citation>
    <scope>NUCLEOTIDE SEQUENCE</scope>
    <source>
        <strain evidence="1">KUC20120723A-06</strain>
    </source>
</reference>
<feature type="non-terminal residue" evidence="1">
    <location>
        <position position="233"/>
    </location>
</feature>
<organism evidence="1 2">
    <name type="scientific">Leucogyrophana mollusca</name>
    <dbReference type="NCBI Taxonomy" id="85980"/>
    <lineage>
        <taxon>Eukaryota</taxon>
        <taxon>Fungi</taxon>
        <taxon>Dikarya</taxon>
        <taxon>Basidiomycota</taxon>
        <taxon>Agaricomycotina</taxon>
        <taxon>Agaricomycetes</taxon>
        <taxon>Agaricomycetidae</taxon>
        <taxon>Boletales</taxon>
        <taxon>Boletales incertae sedis</taxon>
        <taxon>Leucogyrophana</taxon>
    </lineage>
</organism>
<keyword evidence="2" id="KW-1185">Reference proteome</keyword>
<dbReference type="EMBL" id="MU266447">
    <property type="protein sequence ID" value="KAH7923620.1"/>
    <property type="molecule type" value="Genomic_DNA"/>
</dbReference>
<dbReference type="Proteomes" id="UP000790709">
    <property type="component" value="Unassembled WGS sequence"/>
</dbReference>
<comment type="caution">
    <text evidence="1">The sequence shown here is derived from an EMBL/GenBank/DDBJ whole genome shotgun (WGS) entry which is preliminary data.</text>
</comment>
<gene>
    <name evidence="1" type="ORF">BV22DRAFT_1015071</name>
</gene>
<sequence length="233" mass="26843">MVKARIRYAIFSHRWLRTAEPTFQDVTVSKGRLAGGAGYAKLKEFCKKAKEFGCDFVWSDTCCIDKTSSAELDEAIRSMFRWYRNAYICIAFLADSSTIADFDKEAWFRRGWTLQELLAPKRMKFFGKGWIPFSEDENDKKPAGDNRILLAISGVTKIPATDLTSFQPGTDRVREKMSWASRRRTTRIEDVAYSLIGMFDVSLMVAYGEGNRAFYRLLEAIIQRSNVLDIFQW</sequence>
<evidence type="ECO:0000313" key="2">
    <source>
        <dbReference type="Proteomes" id="UP000790709"/>
    </source>
</evidence>